<feature type="compositionally biased region" description="Basic and acidic residues" evidence="1">
    <location>
        <begin position="48"/>
        <end position="75"/>
    </location>
</feature>
<evidence type="ECO:0000313" key="3">
    <source>
        <dbReference type="Proteomes" id="UP001229346"/>
    </source>
</evidence>
<dbReference type="Pfam" id="PF13025">
    <property type="entry name" value="DUF3886"/>
    <property type="match status" value="1"/>
</dbReference>
<organism evidence="2 3">
    <name type="scientific">Paenibacillus harenae</name>
    <dbReference type="NCBI Taxonomy" id="306543"/>
    <lineage>
        <taxon>Bacteria</taxon>
        <taxon>Bacillati</taxon>
        <taxon>Bacillota</taxon>
        <taxon>Bacilli</taxon>
        <taxon>Bacillales</taxon>
        <taxon>Paenibacillaceae</taxon>
        <taxon>Paenibacillus</taxon>
    </lineage>
</organism>
<feature type="region of interest" description="Disordered" evidence="1">
    <location>
        <begin position="1"/>
        <end position="23"/>
    </location>
</feature>
<reference evidence="2 3" key="1">
    <citation type="submission" date="2023-07" db="EMBL/GenBank/DDBJ databases">
        <title>Sorghum-associated microbial communities from plants grown in Nebraska, USA.</title>
        <authorList>
            <person name="Schachtman D."/>
        </authorList>
    </citation>
    <scope>NUCLEOTIDE SEQUENCE [LARGE SCALE GENOMIC DNA]</scope>
    <source>
        <strain evidence="2 3">CC482</strain>
    </source>
</reference>
<feature type="region of interest" description="Disordered" evidence="1">
    <location>
        <begin position="48"/>
        <end position="91"/>
    </location>
</feature>
<comment type="caution">
    <text evidence="2">The sequence shown here is derived from an EMBL/GenBank/DDBJ whole genome shotgun (WGS) entry which is preliminary data.</text>
</comment>
<proteinExistence type="predicted"/>
<name>A0ABT9TV92_PAEHA</name>
<protein>
    <recommendedName>
        <fullName evidence="4">DUF3886 domain-containing protein</fullName>
    </recommendedName>
</protein>
<sequence length="91" mass="10653">MAKNKKKQAAPFKSMQTKEEKDNQLLLGDLLNADTLRKLKGQADELKQQEAAKKLQARQAEEERKAQEQKRKESDFAYLLENSDPNWRKHK</sequence>
<dbReference type="RefSeq" id="WP_307200171.1">
    <property type="nucleotide sequence ID" value="NZ_JAUSST010000004.1"/>
</dbReference>
<accession>A0ABT9TV92</accession>
<evidence type="ECO:0000313" key="2">
    <source>
        <dbReference type="EMBL" id="MDQ0110786.1"/>
    </source>
</evidence>
<dbReference type="InterPro" id="IPR024980">
    <property type="entry name" value="DUF3886"/>
</dbReference>
<dbReference type="Proteomes" id="UP001229346">
    <property type="component" value="Unassembled WGS sequence"/>
</dbReference>
<dbReference type="EMBL" id="JAUSSU010000001">
    <property type="protein sequence ID" value="MDQ0110786.1"/>
    <property type="molecule type" value="Genomic_DNA"/>
</dbReference>
<evidence type="ECO:0000256" key="1">
    <source>
        <dbReference type="SAM" id="MobiDB-lite"/>
    </source>
</evidence>
<keyword evidence="3" id="KW-1185">Reference proteome</keyword>
<gene>
    <name evidence="2" type="ORF">J2T15_000202</name>
</gene>
<evidence type="ECO:0008006" key="4">
    <source>
        <dbReference type="Google" id="ProtNLM"/>
    </source>
</evidence>